<comment type="caution">
    <text evidence="1">The sequence shown here is derived from an EMBL/GenBank/DDBJ whole genome shotgun (WGS) entry which is preliminary data.</text>
</comment>
<protein>
    <submittedName>
        <fullName evidence="1">Uncharacterized protein</fullName>
    </submittedName>
</protein>
<reference evidence="1 2" key="1">
    <citation type="submission" date="2024-03" db="EMBL/GenBank/DDBJ databases">
        <title>WGS assembly of Saponaria officinalis var. Norfolk2.</title>
        <authorList>
            <person name="Jenkins J."/>
            <person name="Shu S."/>
            <person name="Grimwood J."/>
            <person name="Barry K."/>
            <person name="Goodstein D."/>
            <person name="Schmutz J."/>
            <person name="Leebens-Mack J."/>
            <person name="Osbourn A."/>
        </authorList>
    </citation>
    <scope>NUCLEOTIDE SEQUENCE [LARGE SCALE GENOMIC DNA]</scope>
    <source>
        <strain evidence="2">cv. Norfolk2</strain>
        <strain evidence="1">JIC</strain>
        <tissue evidence="1">Leaf</tissue>
    </source>
</reference>
<dbReference type="EMBL" id="JBDFQZ010000012">
    <property type="protein sequence ID" value="KAK9673735.1"/>
    <property type="molecule type" value="Genomic_DNA"/>
</dbReference>
<organism evidence="1 2">
    <name type="scientific">Saponaria officinalis</name>
    <name type="common">Common soapwort</name>
    <name type="synonym">Lychnis saponaria</name>
    <dbReference type="NCBI Taxonomy" id="3572"/>
    <lineage>
        <taxon>Eukaryota</taxon>
        <taxon>Viridiplantae</taxon>
        <taxon>Streptophyta</taxon>
        <taxon>Embryophyta</taxon>
        <taxon>Tracheophyta</taxon>
        <taxon>Spermatophyta</taxon>
        <taxon>Magnoliopsida</taxon>
        <taxon>eudicotyledons</taxon>
        <taxon>Gunneridae</taxon>
        <taxon>Pentapetalae</taxon>
        <taxon>Caryophyllales</taxon>
        <taxon>Caryophyllaceae</taxon>
        <taxon>Caryophylleae</taxon>
        <taxon>Saponaria</taxon>
    </lineage>
</organism>
<dbReference type="AlphaFoldDB" id="A0AAW1HCE5"/>
<evidence type="ECO:0000313" key="1">
    <source>
        <dbReference type="EMBL" id="KAK9673735.1"/>
    </source>
</evidence>
<sequence length="265" mass="29741">MMGLKVEIAVFVETNLGTRFVIPISLHFTAAHLKREIERAHSDIFPELGFVSVHALMVKRNSHFYRLPDSFCLKHACQGFGNFWLLHADTSLLKTLEKTCLLGSVVSEKVDDSRNKKHRRKRFVCPLDSDTQKVDDPAEVSNSHAVTETPSEVMSVSGIISRYFTDFIELGHVGSALCPETSVRFGQNLQEGQFWKKPPLSEELSSVGFRRYDRSEVGKRLVTASNSLSLCQNSHASSLSKGKRLWAPDASSVVRNLVFEIDDND</sequence>
<dbReference type="Proteomes" id="UP001443914">
    <property type="component" value="Unassembled WGS sequence"/>
</dbReference>
<keyword evidence="2" id="KW-1185">Reference proteome</keyword>
<evidence type="ECO:0000313" key="2">
    <source>
        <dbReference type="Proteomes" id="UP001443914"/>
    </source>
</evidence>
<accession>A0AAW1HCE5</accession>
<dbReference type="EMBL" id="JBDFQZ010000012">
    <property type="protein sequence ID" value="KAK9673736.1"/>
    <property type="molecule type" value="Genomic_DNA"/>
</dbReference>
<name>A0AAW1HCE5_SAPOF</name>
<proteinExistence type="predicted"/>
<gene>
    <name evidence="1" type="ORF">RND81_12G185700</name>
</gene>